<proteinExistence type="predicted"/>
<accession>A0A433X1Y7</accession>
<dbReference type="GO" id="GO:0016491">
    <property type="term" value="F:oxidoreductase activity"/>
    <property type="evidence" value="ECO:0007669"/>
    <property type="project" value="UniProtKB-KW"/>
</dbReference>
<dbReference type="OrthoDB" id="9815825at2"/>
<evidence type="ECO:0000259" key="3">
    <source>
        <dbReference type="Pfam" id="PF22725"/>
    </source>
</evidence>
<name>A0A433X1Y7_9BACL</name>
<comment type="caution">
    <text evidence="4">The sequence shown here is derived from an EMBL/GenBank/DDBJ whole genome shotgun (WGS) entry which is preliminary data.</text>
</comment>
<dbReference type="PANTHER" id="PTHR43818:SF11">
    <property type="entry name" value="BCDNA.GH03377"/>
    <property type="match status" value="1"/>
</dbReference>
<dbReference type="InterPro" id="IPR036291">
    <property type="entry name" value="NAD(P)-bd_dom_sf"/>
</dbReference>
<dbReference type="Pfam" id="PF22725">
    <property type="entry name" value="GFO_IDH_MocA_C3"/>
    <property type="match status" value="1"/>
</dbReference>
<dbReference type="GO" id="GO:0000166">
    <property type="term" value="F:nucleotide binding"/>
    <property type="evidence" value="ECO:0007669"/>
    <property type="project" value="InterPro"/>
</dbReference>
<organism evidence="4 5">
    <name type="scientific">Paenibacillus zeisoli</name>
    <dbReference type="NCBI Taxonomy" id="2496267"/>
    <lineage>
        <taxon>Bacteria</taxon>
        <taxon>Bacillati</taxon>
        <taxon>Bacillota</taxon>
        <taxon>Bacilli</taxon>
        <taxon>Bacillales</taxon>
        <taxon>Paenibacillaceae</taxon>
        <taxon>Paenibacillus</taxon>
    </lineage>
</organism>
<keyword evidence="1" id="KW-0560">Oxidoreductase</keyword>
<dbReference type="RefSeq" id="WP_127200669.1">
    <property type="nucleotide sequence ID" value="NZ_RZNX01000011.1"/>
</dbReference>
<feature type="domain" description="Gfo/Idh/MocA-like oxidoreductase N-terminal" evidence="2">
    <location>
        <begin position="4"/>
        <end position="125"/>
    </location>
</feature>
<protein>
    <submittedName>
        <fullName evidence="4">Gfo/Idh/MocA family oxidoreductase</fullName>
    </submittedName>
</protein>
<feature type="domain" description="GFO/IDH/MocA-like oxidoreductase" evidence="3">
    <location>
        <begin position="135"/>
        <end position="264"/>
    </location>
</feature>
<dbReference type="PANTHER" id="PTHR43818">
    <property type="entry name" value="BCDNA.GH03377"/>
    <property type="match status" value="1"/>
</dbReference>
<gene>
    <name evidence="4" type="ORF">EJP77_18100</name>
</gene>
<dbReference type="Gene3D" id="3.40.50.720">
    <property type="entry name" value="NAD(P)-binding Rossmann-like Domain"/>
    <property type="match status" value="1"/>
</dbReference>
<dbReference type="AlphaFoldDB" id="A0A433X1Y7"/>
<keyword evidence="5" id="KW-1185">Reference proteome</keyword>
<dbReference type="Proteomes" id="UP000272464">
    <property type="component" value="Unassembled WGS sequence"/>
</dbReference>
<evidence type="ECO:0000313" key="4">
    <source>
        <dbReference type="EMBL" id="RUT28125.1"/>
    </source>
</evidence>
<evidence type="ECO:0000256" key="1">
    <source>
        <dbReference type="ARBA" id="ARBA00023002"/>
    </source>
</evidence>
<sequence>MRNIKVGIIGGGGIAGAHAKAYRKLPFVNIIAVADITPGRAEEFAEKYNLKETQAFTDYKELLKISELDAVSICTPNVSHHQISIDALRAGKQVLLEKPMSVTLAEAIDMVNVSKQTGGMLSIGFQPRYDPNMKLLKDIVSSGELGQIYYVETGGGRRRGMPGGTFINKKLAGAGAMADVGCYSLDLVLNTLNHPRPLTVSAFTTNHFGTNKRYHPEADKFEVEDFGVAMIRFENEMVLQFKISWAMHMDTLGPTMFLGTDGGLKVTPQGIGPWSGVWQGKVGSMQLFQDDNMGHLSRDVLLKDDDINLFDEKVRDFAEAVRDGRPAPIPGEEILIQQAIIDGVLRSSQERKEVSIELPHHISLPSKQG</sequence>
<dbReference type="SUPFAM" id="SSF55347">
    <property type="entry name" value="Glyceraldehyde-3-phosphate dehydrogenase-like, C-terminal domain"/>
    <property type="match status" value="1"/>
</dbReference>
<dbReference type="EMBL" id="RZNX01000011">
    <property type="protein sequence ID" value="RUT28125.1"/>
    <property type="molecule type" value="Genomic_DNA"/>
</dbReference>
<dbReference type="Gene3D" id="3.30.360.10">
    <property type="entry name" value="Dihydrodipicolinate Reductase, domain 2"/>
    <property type="match status" value="1"/>
</dbReference>
<dbReference type="SUPFAM" id="SSF51735">
    <property type="entry name" value="NAD(P)-binding Rossmann-fold domains"/>
    <property type="match status" value="1"/>
</dbReference>
<dbReference type="InterPro" id="IPR055170">
    <property type="entry name" value="GFO_IDH_MocA-like_dom"/>
</dbReference>
<evidence type="ECO:0000259" key="2">
    <source>
        <dbReference type="Pfam" id="PF01408"/>
    </source>
</evidence>
<reference evidence="4 5" key="1">
    <citation type="submission" date="2018-12" db="EMBL/GenBank/DDBJ databases">
        <authorList>
            <person name="Sun L."/>
            <person name="Chen Z."/>
        </authorList>
    </citation>
    <scope>NUCLEOTIDE SEQUENCE [LARGE SCALE GENOMIC DNA]</scope>
    <source>
        <strain evidence="4 5">3-5-3</strain>
    </source>
</reference>
<dbReference type="InterPro" id="IPR050463">
    <property type="entry name" value="Gfo/Idh/MocA_oxidrdct_glycsds"/>
</dbReference>
<dbReference type="InterPro" id="IPR000683">
    <property type="entry name" value="Gfo/Idh/MocA-like_OxRdtase_N"/>
</dbReference>
<dbReference type="Pfam" id="PF01408">
    <property type="entry name" value="GFO_IDH_MocA"/>
    <property type="match status" value="1"/>
</dbReference>
<evidence type="ECO:0000313" key="5">
    <source>
        <dbReference type="Proteomes" id="UP000272464"/>
    </source>
</evidence>